<dbReference type="GO" id="GO:0005979">
    <property type="term" value="P:regulation of glycogen biosynthetic process"/>
    <property type="evidence" value="ECO:0007669"/>
    <property type="project" value="TreeGrafter"/>
</dbReference>
<proteinExistence type="predicted"/>
<gene>
    <name evidence="3" type="ORF">VPNG_08710</name>
</gene>
<feature type="compositionally biased region" description="Polar residues" evidence="1">
    <location>
        <begin position="60"/>
        <end position="69"/>
    </location>
</feature>
<dbReference type="PANTHER" id="PTHR12307">
    <property type="entry name" value="PROTEIN PHOSPHATASE 1 REGULATORY SUBUNIT"/>
    <property type="match status" value="1"/>
</dbReference>
<comment type="caution">
    <text evidence="3">The sequence shown here is derived from an EMBL/GenBank/DDBJ whole genome shotgun (WGS) entry which is preliminary data.</text>
</comment>
<dbReference type="InterPro" id="IPR005036">
    <property type="entry name" value="CBM21_dom"/>
</dbReference>
<dbReference type="STRING" id="1230097.A0A423W2G0"/>
<feature type="domain" description="CBM21" evidence="2">
    <location>
        <begin position="321"/>
        <end position="435"/>
    </location>
</feature>
<feature type="compositionally biased region" description="Low complexity" evidence="1">
    <location>
        <begin position="9"/>
        <end position="35"/>
    </location>
</feature>
<feature type="compositionally biased region" description="Polar residues" evidence="1">
    <location>
        <begin position="568"/>
        <end position="579"/>
    </location>
</feature>
<dbReference type="EMBL" id="LKEB01000064">
    <property type="protein sequence ID" value="ROV97506.1"/>
    <property type="molecule type" value="Genomic_DNA"/>
</dbReference>
<dbReference type="InParanoid" id="A0A423W2G0"/>
<dbReference type="Gene3D" id="2.60.40.2440">
    <property type="entry name" value="Carbohydrate binding type-21 domain"/>
    <property type="match status" value="1"/>
</dbReference>
<feature type="compositionally biased region" description="Polar residues" evidence="1">
    <location>
        <begin position="512"/>
        <end position="525"/>
    </location>
</feature>
<dbReference type="InterPro" id="IPR038175">
    <property type="entry name" value="CBM21_dom_sf"/>
</dbReference>
<protein>
    <recommendedName>
        <fullName evidence="2">CBM21 domain-containing protein</fullName>
    </recommendedName>
</protein>
<accession>A0A423W2G0</accession>
<feature type="region of interest" description="Disordered" evidence="1">
    <location>
        <begin position="556"/>
        <end position="614"/>
    </location>
</feature>
<dbReference type="GO" id="GO:0008157">
    <property type="term" value="F:protein phosphatase 1 binding"/>
    <property type="evidence" value="ECO:0007669"/>
    <property type="project" value="TreeGrafter"/>
</dbReference>
<dbReference type="Proteomes" id="UP000285146">
    <property type="component" value="Unassembled WGS sequence"/>
</dbReference>
<sequence>MPYTPPAKSPASSAPTSPTSSRRSSIQSPSGGSRPALPRSASYLTKHRRTPSAPVGAINGQVNQPSPEATSEDLKDALRNSIRPSPPPVTDQQSMPKGAVISPPESSSSDDDLPEVRGRRIENLKQLHNAISQISQPREGTPDKKDVVADAGDLLLLPSQTETIAEGVHHSFSASSLEDLAHVRRVSHNRSVTVPNVPVSRSADASATDSDEEDEPSRKPQMVRKKSGELVRPALRPASRRRPSSMPGTPTFSKAVHFDSHLEHVRHFLQVDRPLAVSAGSSPVETYDSDTEYPFGSDDKPAPRTPPFEWDIIINNFPVETPARKAQIVRLERVWLSNDHKYLMGSVVVANLAFQKNVTCRFTLDYWKTTSEVTAEYSSEITPRTSEQSYDRFNFSIKLADLANLETKTLYFAIRYRVNGQEHWDNNGGTNYQVDFRKKMLPVNGKKAIGASNRPINGLPKSHHRRPSPSDPPRPKSKLVGFDDFSDNPRVNFDQSIHEYLGEQPPLRLKTSKSTTNIPSDNLSTRLAAPSGQAFANRYDFGASLTAAMQAAKDTMAKDGLQMRSGRKTSPPNSGNTAKPLSKDPQPALTNKHTTSANDSLPALSGTGSPGAASIATSSYEEIVNKYCFFGSKQSSPQQKDGTIGGGKFDGADDILGFRGSNSPVPNGTGSPFALGSLQRAQGSQLRHIMTSDPNPYFQHPSHLMAGGASPAISPLGNGIMRTDSPSNGQPRSSASVLGQSTGRSASPASMVGGFPPFTGTSPYEFTSHVHDRFPFSGPDAHSATAIRGN</sequence>
<dbReference type="Pfam" id="PF03370">
    <property type="entry name" value="CBM_21"/>
    <property type="match status" value="1"/>
</dbReference>
<dbReference type="OrthoDB" id="1881at2759"/>
<feature type="region of interest" description="Disordered" evidence="1">
    <location>
        <begin position="720"/>
        <end position="754"/>
    </location>
</feature>
<feature type="region of interest" description="Disordered" evidence="1">
    <location>
        <begin position="189"/>
        <end position="253"/>
    </location>
</feature>
<dbReference type="GO" id="GO:2001069">
    <property type="term" value="F:glycogen binding"/>
    <property type="evidence" value="ECO:0007669"/>
    <property type="project" value="TreeGrafter"/>
</dbReference>
<dbReference type="InterPro" id="IPR050782">
    <property type="entry name" value="PP1_regulatory_subunit_3"/>
</dbReference>
<dbReference type="PANTHER" id="PTHR12307:SF36">
    <property type="entry name" value="GLYCOGEN-BINDING SUBUNIT 76A"/>
    <property type="match status" value="1"/>
</dbReference>
<feature type="region of interest" description="Disordered" evidence="1">
    <location>
        <begin position="447"/>
        <end position="487"/>
    </location>
</feature>
<dbReference type="AlphaFoldDB" id="A0A423W2G0"/>
<dbReference type="PROSITE" id="PS51159">
    <property type="entry name" value="CBM21"/>
    <property type="match status" value="1"/>
</dbReference>
<feature type="region of interest" description="Disordered" evidence="1">
    <location>
        <begin position="279"/>
        <end position="302"/>
    </location>
</feature>
<feature type="compositionally biased region" description="Polar residues" evidence="1">
    <location>
        <begin position="588"/>
        <end position="599"/>
    </location>
</feature>
<feature type="region of interest" description="Disordered" evidence="1">
    <location>
        <begin position="502"/>
        <end position="525"/>
    </location>
</feature>
<name>A0A423W2G0_9PEZI</name>
<feature type="compositionally biased region" description="Polar residues" evidence="1">
    <location>
        <begin position="724"/>
        <end position="748"/>
    </location>
</feature>
<dbReference type="GO" id="GO:0000164">
    <property type="term" value="C:protein phosphatase type 1 complex"/>
    <property type="evidence" value="ECO:0007669"/>
    <property type="project" value="TreeGrafter"/>
</dbReference>
<reference evidence="3 4" key="1">
    <citation type="submission" date="2015-09" db="EMBL/GenBank/DDBJ databases">
        <title>Host preference determinants of Valsa canker pathogens revealed by comparative genomics.</title>
        <authorList>
            <person name="Yin Z."/>
            <person name="Huang L."/>
        </authorList>
    </citation>
    <scope>NUCLEOTIDE SEQUENCE [LARGE SCALE GENOMIC DNA]</scope>
    <source>
        <strain evidence="3 4">SXYLt</strain>
    </source>
</reference>
<feature type="region of interest" description="Disordered" evidence="1">
    <location>
        <begin position="1"/>
        <end position="118"/>
    </location>
</feature>
<evidence type="ECO:0000256" key="1">
    <source>
        <dbReference type="SAM" id="MobiDB-lite"/>
    </source>
</evidence>
<evidence type="ECO:0000313" key="3">
    <source>
        <dbReference type="EMBL" id="ROV97506.1"/>
    </source>
</evidence>
<evidence type="ECO:0000313" key="4">
    <source>
        <dbReference type="Proteomes" id="UP000285146"/>
    </source>
</evidence>
<evidence type="ECO:0000259" key="2">
    <source>
        <dbReference type="PROSITE" id="PS51159"/>
    </source>
</evidence>
<keyword evidence="4" id="KW-1185">Reference proteome</keyword>
<organism evidence="3 4">
    <name type="scientific">Cytospora leucostoma</name>
    <dbReference type="NCBI Taxonomy" id="1230097"/>
    <lineage>
        <taxon>Eukaryota</taxon>
        <taxon>Fungi</taxon>
        <taxon>Dikarya</taxon>
        <taxon>Ascomycota</taxon>
        <taxon>Pezizomycotina</taxon>
        <taxon>Sordariomycetes</taxon>
        <taxon>Sordariomycetidae</taxon>
        <taxon>Diaporthales</taxon>
        <taxon>Cytosporaceae</taxon>
        <taxon>Cytospora</taxon>
    </lineage>
</organism>